<comment type="caution">
    <text evidence="5">The sequence shown here is derived from an EMBL/GenBank/DDBJ whole genome shotgun (WGS) entry which is preliminary data.</text>
</comment>
<evidence type="ECO:0000313" key="5">
    <source>
        <dbReference type="EMBL" id="NYI46486.1"/>
    </source>
</evidence>
<dbReference type="GO" id="GO:0032259">
    <property type="term" value="P:methylation"/>
    <property type="evidence" value="ECO:0007669"/>
    <property type="project" value="UniProtKB-KW"/>
</dbReference>
<protein>
    <submittedName>
        <fullName evidence="5">SAM-dependent methyltransferase</fullName>
    </submittedName>
</protein>
<dbReference type="GO" id="GO:0008168">
    <property type="term" value="F:methyltransferase activity"/>
    <property type="evidence" value="ECO:0007669"/>
    <property type="project" value="UniProtKB-KW"/>
</dbReference>
<dbReference type="PANTHER" id="PTHR43464:SF19">
    <property type="entry name" value="UBIQUINONE BIOSYNTHESIS O-METHYLTRANSFERASE, MITOCHONDRIAL"/>
    <property type="match status" value="1"/>
</dbReference>
<organism evidence="5 6">
    <name type="scientific">Nocardioides aromaticivorans</name>
    <dbReference type="NCBI Taxonomy" id="200618"/>
    <lineage>
        <taxon>Bacteria</taxon>
        <taxon>Bacillati</taxon>
        <taxon>Actinomycetota</taxon>
        <taxon>Actinomycetes</taxon>
        <taxon>Propionibacteriales</taxon>
        <taxon>Nocardioidaceae</taxon>
        <taxon>Nocardioides</taxon>
    </lineage>
</organism>
<feature type="domain" description="Methyltransferase" evidence="4">
    <location>
        <begin position="62"/>
        <end position="157"/>
    </location>
</feature>
<dbReference type="CDD" id="cd02440">
    <property type="entry name" value="AdoMet_MTases"/>
    <property type="match status" value="1"/>
</dbReference>
<name>A0A7Z0CM62_9ACTN</name>
<evidence type="ECO:0000259" key="4">
    <source>
        <dbReference type="Pfam" id="PF13649"/>
    </source>
</evidence>
<dbReference type="InterPro" id="IPR029063">
    <property type="entry name" value="SAM-dependent_MTases_sf"/>
</dbReference>
<dbReference type="SUPFAM" id="SSF53335">
    <property type="entry name" value="S-adenosyl-L-methionine-dependent methyltransferases"/>
    <property type="match status" value="1"/>
</dbReference>
<keyword evidence="3" id="KW-0949">S-adenosyl-L-methionine</keyword>
<dbReference type="InterPro" id="IPR041698">
    <property type="entry name" value="Methyltransf_25"/>
</dbReference>
<reference evidence="5 6" key="1">
    <citation type="submission" date="2020-07" db="EMBL/GenBank/DDBJ databases">
        <title>Sequencing the genomes of 1000 actinobacteria strains.</title>
        <authorList>
            <person name="Klenk H.-P."/>
        </authorList>
    </citation>
    <scope>NUCLEOTIDE SEQUENCE [LARGE SCALE GENOMIC DNA]</scope>
    <source>
        <strain evidence="5 6">DSM 15131</strain>
    </source>
</reference>
<dbReference type="RefSeq" id="WP_179650339.1">
    <property type="nucleotide sequence ID" value="NZ_JACBZM010000001.1"/>
</dbReference>
<evidence type="ECO:0000256" key="3">
    <source>
        <dbReference type="ARBA" id="ARBA00022691"/>
    </source>
</evidence>
<sequence>MHRHHRDHEHDHQHDSSLEALRNALTAGFWDERYAGSDRVWSGRPNQRLVEQVADLAPGTALDVACGEGGDAIWLAAQGWKVTAVDVSQVALAKVAQHAEDAGVADRLKLGFYDALDDPRPAGRRHFDLVTVSFLHVPVEDFVPIYRGIADAVAPGGRLLVTAHHPHDVESGSRHDHGPGLLFEPDRVLGALGVGEPGSPWTVEVAETPDRVQETADGPLHVRDTVVRLRRGEGRAEG</sequence>
<evidence type="ECO:0000313" key="6">
    <source>
        <dbReference type="Proteomes" id="UP000562045"/>
    </source>
</evidence>
<accession>A0A7Z0CM62</accession>
<dbReference type="AlphaFoldDB" id="A0A7Z0CM62"/>
<proteinExistence type="predicted"/>
<dbReference type="Proteomes" id="UP000562045">
    <property type="component" value="Unassembled WGS sequence"/>
</dbReference>
<keyword evidence="2 5" id="KW-0808">Transferase</keyword>
<dbReference type="EMBL" id="JACBZM010000001">
    <property type="protein sequence ID" value="NYI46486.1"/>
    <property type="molecule type" value="Genomic_DNA"/>
</dbReference>
<dbReference type="Gene3D" id="3.40.50.150">
    <property type="entry name" value="Vaccinia Virus protein VP39"/>
    <property type="match status" value="1"/>
</dbReference>
<evidence type="ECO:0000256" key="1">
    <source>
        <dbReference type="ARBA" id="ARBA00022603"/>
    </source>
</evidence>
<dbReference type="Pfam" id="PF13649">
    <property type="entry name" value="Methyltransf_25"/>
    <property type="match status" value="1"/>
</dbReference>
<keyword evidence="1 5" id="KW-0489">Methyltransferase</keyword>
<gene>
    <name evidence="5" type="ORF">BJ993_003566</name>
</gene>
<dbReference type="PANTHER" id="PTHR43464">
    <property type="entry name" value="METHYLTRANSFERASE"/>
    <property type="match status" value="1"/>
</dbReference>
<evidence type="ECO:0000256" key="2">
    <source>
        <dbReference type="ARBA" id="ARBA00022679"/>
    </source>
</evidence>